<dbReference type="InterPro" id="IPR042122">
    <property type="entry name" value="Ser_AcTrfase_N_sf"/>
</dbReference>
<accession>A0A7J6HTI8</accession>
<keyword evidence="7" id="KW-0677">Repeat</keyword>
<evidence type="ECO:0000256" key="2">
    <source>
        <dbReference type="ARBA" id="ARBA00006643"/>
    </source>
</evidence>
<keyword evidence="6" id="KW-0808">Transferase</keyword>
<sequence length="1214" mass="135879">MVAGDPGVVVSRLKREDCKHTKHDRHFSRWEILVGPSDWEDHSLGKEGAERYRVHNLPKNSGPGVYELGIAVSRTGFGREIGKLIPERIVVVYLGQADSVRTRLQRYGRSGAHLGNSYSSGFSIDSKEALQKGPGLFEEILLSGYPIVFRWAPMPSKSDAIRIETQLLNTFDYAWNTSINGSRRPNDILQKLKKISSSTTHFYDSVLKLVPFSQKQVGIRIEARKSPSTEGKFNPRVDEESHNFLSRVFKFRRSQPKLVLDRSTIPPDDRTTICGVVLGHDSICRRPPVEGRKRCADHKGMRVKGTVKVEISNGNVYPQFDRAAPYSSNEDSKGVSQVTVNYRTSETFTPTCGFILADGSPCKSQPIKGNKRCIEHKGRRIRKPNSVQNEKIDHLLQSVKLEFFDHRAFFHHPSMPAGDIRHSTQLPSPATTMTDINEDEGWVWTQIKAEARRDAESEPALASYLYSTILSHSSLERSLSFHLGNKLCSSTLLSTLLYDLFLNAFSDPSLRSAVVADLRAARQRDPACVSFSHCLLNYKGFLACQAHRVSHRLWSQSRRPLALALHSRIAEVFAVDIHPAAKIGKGILFDHATGVVVGETAVIGNNVSILHHVTLGGTGKMGGDRHPKIGDGVLIGAGATVLGNIHIGEGSKIGAGSVVLIDVPERTTAVGNPARLVGGKERPFRHEDVPGESMDHTSFISECECIWVSAEMASPSPLSLHSTVPSSSSSSNFKSTITQLSHPTTHFLLLRTLHPLSSSLNITSSKPICTYAVPNAKSHGVSRRYGGPSEREGPRYPNKLQPSERRKKSQLQRPNEPNSNDHRLNNQNESDPFHGRQQNVDLIALCHQGKIEEALKYIDEGVSADYNVFCALLDSCRDSKSFELGKKVHEFLKRFTFRGDMELSNKLIEMYGKCGSMKDARKVFDRMTERSVSSWNLMINGLAANGQGNDGILLFEEMKKVRLNPDKETFLAVLAACASAEAVEEGFVYFEEMKNEYGTMPEIEHYMGVIDILGKSGHLNEAEEFIEKMPFEPTFEVWEAIRNFARIHGDLELEDHVEELLVTIDPSKVNEDKIPLPQRKRSSVTNMLEEKNRVSEFRCSSPYKEEAYQKLKGLNGQMKEAGYVPDTRYVLHDIDEEAKEQALQYHSERLAIAYGLISTPPRTTLRIMKNLRICGDCHNAIKIMSKIVGRELIVRDNKRFHHFKDGKCSCGDYW</sequence>
<dbReference type="FunFam" id="1.25.40.10:FF:000242">
    <property type="entry name" value="Pentatricopeptide repeat-containing protein"/>
    <property type="match status" value="1"/>
</dbReference>
<evidence type="ECO:0000313" key="12">
    <source>
        <dbReference type="EMBL" id="KAF4398623.1"/>
    </source>
</evidence>
<keyword evidence="8" id="KW-0012">Acyltransferase</keyword>
<comment type="caution">
    <text evidence="12">The sequence shown here is derived from an EMBL/GenBank/DDBJ whole genome shotgun (WGS) entry which is preliminary data.</text>
</comment>
<gene>
    <name evidence="12" type="ORF">G4B88_013712</name>
</gene>
<dbReference type="InterPro" id="IPR053376">
    <property type="entry name" value="Serine_acetyltransferase"/>
</dbReference>
<dbReference type="NCBIfam" id="TIGR01172">
    <property type="entry name" value="cysE"/>
    <property type="match status" value="1"/>
</dbReference>
<keyword evidence="5" id="KW-0028">Amino-acid biosynthesis</keyword>
<dbReference type="InterPro" id="IPR018357">
    <property type="entry name" value="Hexapep_transf_CS"/>
</dbReference>
<dbReference type="InterPro" id="IPR010493">
    <property type="entry name" value="Ser_AcTrfase_N"/>
</dbReference>
<proteinExistence type="inferred from homology"/>
<dbReference type="UniPathway" id="UPA00136">
    <property type="reaction ID" value="UER00199"/>
</dbReference>
<evidence type="ECO:0000313" key="13">
    <source>
        <dbReference type="Proteomes" id="UP000583929"/>
    </source>
</evidence>
<dbReference type="PANTHER" id="PTHR35133">
    <property type="entry name" value="PROTEIN EFFECTOR OF TRANSCRIPTION 2-RELATED"/>
    <property type="match status" value="1"/>
</dbReference>
<dbReference type="Pfam" id="PF14432">
    <property type="entry name" value="DYW_deaminase"/>
    <property type="match status" value="1"/>
</dbReference>
<dbReference type="Gene3D" id="1.25.40.10">
    <property type="entry name" value="Tetratricopeptide repeat domain"/>
    <property type="match status" value="1"/>
</dbReference>
<feature type="region of interest" description="Disordered" evidence="10">
    <location>
        <begin position="778"/>
        <end position="834"/>
    </location>
</feature>
<evidence type="ECO:0000256" key="4">
    <source>
        <dbReference type="ARBA" id="ARBA00013266"/>
    </source>
</evidence>
<dbReference type="InterPro" id="IPR011990">
    <property type="entry name" value="TPR-like_helical_dom_sf"/>
</dbReference>
<dbReference type="FunFam" id="2.160.10.10:FF:000002">
    <property type="entry name" value="Serine acetyltransferase"/>
    <property type="match status" value="1"/>
</dbReference>
<feature type="compositionally biased region" description="Polar residues" evidence="10">
    <location>
        <begin position="825"/>
        <end position="834"/>
    </location>
</feature>
<dbReference type="Pfam" id="PF01535">
    <property type="entry name" value="PPR"/>
    <property type="match status" value="1"/>
</dbReference>
<dbReference type="InterPro" id="IPR011004">
    <property type="entry name" value="Trimer_LpxA-like_sf"/>
</dbReference>
<dbReference type="GO" id="GO:0006355">
    <property type="term" value="P:regulation of DNA-templated transcription"/>
    <property type="evidence" value="ECO:0007669"/>
    <property type="project" value="InterPro"/>
</dbReference>
<dbReference type="GO" id="GO:0003677">
    <property type="term" value="F:DNA binding"/>
    <property type="evidence" value="ECO:0007669"/>
    <property type="project" value="InterPro"/>
</dbReference>
<feature type="domain" description="Serine acetyltransferase N-terminal" evidence="11">
    <location>
        <begin position="443"/>
        <end position="546"/>
    </location>
</feature>
<comment type="pathway">
    <text evidence="1">Amino-acid biosynthesis; L-cysteine biosynthesis; L-cysteine from L-serine: step 1/2.</text>
</comment>
<evidence type="ECO:0000259" key="11">
    <source>
        <dbReference type="SMART" id="SM00971"/>
    </source>
</evidence>
<dbReference type="InterPro" id="IPR002885">
    <property type="entry name" value="PPR_rpt"/>
</dbReference>
<comment type="similarity">
    <text evidence="2">Belongs to the PPR family. PCMP-H subfamily.</text>
</comment>
<dbReference type="AlphaFoldDB" id="A0A7J6HTI8"/>
<dbReference type="NCBIfam" id="TIGR00756">
    <property type="entry name" value="PPR"/>
    <property type="match status" value="2"/>
</dbReference>
<dbReference type="Pfam" id="PF13041">
    <property type="entry name" value="PPR_2"/>
    <property type="match status" value="1"/>
</dbReference>
<dbReference type="GO" id="GO:0009001">
    <property type="term" value="F:serine O-acetyltransferase activity"/>
    <property type="evidence" value="ECO:0007669"/>
    <property type="project" value="UniProtKB-EC"/>
</dbReference>
<dbReference type="Pfam" id="PF19239">
    <property type="entry name" value="GIY_YIG_domain"/>
    <property type="match status" value="1"/>
</dbReference>
<dbReference type="InterPro" id="IPR045304">
    <property type="entry name" value="LbH_SAT"/>
</dbReference>
<dbReference type="NCBIfam" id="NF041874">
    <property type="entry name" value="EPS_EpsC"/>
    <property type="match status" value="1"/>
</dbReference>
<evidence type="ECO:0000256" key="1">
    <source>
        <dbReference type="ARBA" id="ARBA00004876"/>
    </source>
</evidence>
<dbReference type="InterPro" id="IPR005881">
    <property type="entry name" value="Ser_O-AcTrfase"/>
</dbReference>
<evidence type="ECO:0000256" key="5">
    <source>
        <dbReference type="ARBA" id="ARBA00022605"/>
    </source>
</evidence>
<feature type="repeat" description="PPR" evidence="9">
    <location>
        <begin position="931"/>
        <end position="965"/>
    </location>
</feature>
<dbReference type="EC" id="2.3.1.30" evidence="4"/>
<dbReference type="PROSITE" id="PS00101">
    <property type="entry name" value="HEXAPEP_TRANSFERASES"/>
    <property type="match status" value="1"/>
</dbReference>
<dbReference type="SUPFAM" id="SSF51161">
    <property type="entry name" value="Trimeric LpxA-like enzymes"/>
    <property type="match status" value="1"/>
</dbReference>
<dbReference type="PANTHER" id="PTHR35133:SF1">
    <property type="entry name" value="PROTEIN EFFECTOR OF TRANSCRIPTION 2-RELATED"/>
    <property type="match status" value="1"/>
</dbReference>
<evidence type="ECO:0000256" key="3">
    <source>
        <dbReference type="ARBA" id="ARBA00007274"/>
    </source>
</evidence>
<evidence type="ECO:0000256" key="10">
    <source>
        <dbReference type="SAM" id="MobiDB-lite"/>
    </source>
</evidence>
<organism evidence="12 13">
    <name type="scientific">Cannabis sativa</name>
    <name type="common">Hemp</name>
    <name type="synonym">Marijuana</name>
    <dbReference type="NCBI Taxonomy" id="3483"/>
    <lineage>
        <taxon>Eukaryota</taxon>
        <taxon>Viridiplantae</taxon>
        <taxon>Streptophyta</taxon>
        <taxon>Embryophyta</taxon>
        <taxon>Tracheophyta</taxon>
        <taxon>Spermatophyta</taxon>
        <taxon>Magnoliopsida</taxon>
        <taxon>eudicotyledons</taxon>
        <taxon>Gunneridae</taxon>
        <taxon>Pentapetalae</taxon>
        <taxon>rosids</taxon>
        <taxon>fabids</taxon>
        <taxon>Rosales</taxon>
        <taxon>Cannabaceae</taxon>
        <taxon>Cannabis</taxon>
    </lineage>
</organism>
<dbReference type="InterPro" id="IPR038909">
    <property type="entry name" value="Effector_transcript"/>
</dbReference>
<dbReference type="SMART" id="SM00971">
    <property type="entry name" value="SATase_N"/>
    <property type="match status" value="1"/>
</dbReference>
<evidence type="ECO:0000256" key="6">
    <source>
        <dbReference type="ARBA" id="ARBA00022679"/>
    </source>
</evidence>
<evidence type="ECO:0000256" key="8">
    <source>
        <dbReference type="ARBA" id="ARBA00023315"/>
    </source>
</evidence>
<name>A0A7J6HTI8_CANSA</name>
<dbReference type="Pfam" id="PF00132">
    <property type="entry name" value="Hexapep"/>
    <property type="match status" value="1"/>
</dbReference>
<dbReference type="EMBL" id="JAATIQ010000025">
    <property type="protein sequence ID" value="KAF4398623.1"/>
    <property type="molecule type" value="Genomic_DNA"/>
</dbReference>
<dbReference type="InterPro" id="IPR032867">
    <property type="entry name" value="DYW_dom"/>
</dbReference>
<dbReference type="PROSITE" id="PS51375">
    <property type="entry name" value="PPR"/>
    <property type="match status" value="2"/>
</dbReference>
<dbReference type="CDD" id="cd03354">
    <property type="entry name" value="LbH_SAT"/>
    <property type="match status" value="1"/>
</dbReference>
<dbReference type="Gene3D" id="1.10.3130.10">
    <property type="entry name" value="serine acetyltransferase, domain 1"/>
    <property type="match status" value="1"/>
</dbReference>
<feature type="repeat" description="PPR" evidence="9">
    <location>
        <begin position="900"/>
        <end position="930"/>
    </location>
</feature>
<dbReference type="Pfam" id="PF06426">
    <property type="entry name" value="SATase_N"/>
    <property type="match status" value="1"/>
</dbReference>
<evidence type="ECO:0000256" key="7">
    <source>
        <dbReference type="ARBA" id="ARBA00022737"/>
    </source>
</evidence>
<dbReference type="InterPro" id="IPR001451">
    <property type="entry name" value="Hexapep"/>
</dbReference>
<protein>
    <recommendedName>
        <fullName evidence="4">serine O-acetyltransferase</fullName>
        <ecNumber evidence="4">2.3.1.30</ecNumber>
    </recommendedName>
</protein>
<dbReference type="Gene3D" id="2.160.10.10">
    <property type="entry name" value="Hexapeptide repeat proteins"/>
    <property type="match status" value="1"/>
</dbReference>
<dbReference type="GO" id="GO:0006535">
    <property type="term" value="P:cysteine biosynthetic process from serine"/>
    <property type="evidence" value="ECO:0007669"/>
    <property type="project" value="InterPro"/>
</dbReference>
<dbReference type="GO" id="GO:0005737">
    <property type="term" value="C:cytoplasm"/>
    <property type="evidence" value="ECO:0007669"/>
    <property type="project" value="InterPro"/>
</dbReference>
<evidence type="ECO:0000256" key="9">
    <source>
        <dbReference type="PROSITE-ProRule" id="PRU00708"/>
    </source>
</evidence>
<keyword evidence="13" id="KW-1185">Reference proteome</keyword>
<reference evidence="12 13" key="1">
    <citation type="journal article" date="2020" name="bioRxiv">
        <title>Sequence and annotation of 42 cannabis genomes reveals extensive copy number variation in cannabinoid synthesis and pathogen resistance genes.</title>
        <authorList>
            <person name="Mckernan K.J."/>
            <person name="Helbert Y."/>
            <person name="Kane L.T."/>
            <person name="Ebling H."/>
            <person name="Zhang L."/>
            <person name="Liu B."/>
            <person name="Eaton Z."/>
            <person name="Mclaughlin S."/>
            <person name="Kingan S."/>
            <person name="Baybayan P."/>
            <person name="Concepcion G."/>
            <person name="Jordan M."/>
            <person name="Riva A."/>
            <person name="Barbazuk W."/>
            <person name="Harkins T."/>
        </authorList>
    </citation>
    <scope>NUCLEOTIDE SEQUENCE [LARGE SCALE GENOMIC DNA]</scope>
    <source>
        <strain evidence="13">cv. Jamaican Lion 4</strain>
        <tissue evidence="12">Leaf</tissue>
    </source>
</reference>
<comment type="similarity">
    <text evidence="3">Belongs to the transferase hexapeptide repeat family.</text>
</comment>
<dbReference type="GO" id="GO:0008270">
    <property type="term" value="F:zinc ion binding"/>
    <property type="evidence" value="ECO:0007669"/>
    <property type="project" value="InterPro"/>
</dbReference>
<dbReference type="Proteomes" id="UP000583929">
    <property type="component" value="Unassembled WGS sequence"/>
</dbReference>